<sequence length="224" mass="25433">MLLIKGDYMRKLISIFICLIFVFSVIGASSAAVIGKTNYGWVEKQTYGNLSSTNTIAIIVGVHPREHGFHDAMVNALKTQTASSNKKYILYRIHVTKTPMNYYKGRMYGQLLGNKFVVPDVKRSHPNVVFDIHEDAWKSSGYKYPRFLDPVSKTSKTYSYINRVKTKMPFLKVYVPPSGTSPKYVTKPIASKGIPTIIYETYKYDSYSKKVADANLFINTLNKL</sequence>
<dbReference type="EMBL" id="LT607756">
    <property type="protein sequence ID" value="SCG85154.1"/>
    <property type="molecule type" value="Genomic_DNA"/>
</dbReference>
<protein>
    <submittedName>
        <fullName evidence="1">Polymorphic outer membrane protein</fullName>
    </submittedName>
</protein>
<reference evidence="1 2" key="1">
    <citation type="submission" date="2016-08" db="EMBL/GenBank/DDBJ databases">
        <authorList>
            <person name="Seilhamer J.J."/>
        </authorList>
    </citation>
    <scope>NUCLEOTIDE SEQUENCE [LARGE SCALE GENOMIC DNA]</scope>
    <source>
        <strain evidence="1">Buetzberg</strain>
    </source>
</reference>
<dbReference type="Proteomes" id="UP000094707">
    <property type="component" value="Chromosome I"/>
</dbReference>
<dbReference type="KEGG" id="mcub:MCBB_0580"/>
<gene>
    <name evidence="1" type="ORF">MCBB_0580</name>
</gene>
<proteinExistence type="predicted"/>
<accession>A0A1D3L0H2</accession>
<evidence type="ECO:0000313" key="2">
    <source>
        <dbReference type="Proteomes" id="UP000094707"/>
    </source>
</evidence>
<evidence type="ECO:0000313" key="1">
    <source>
        <dbReference type="EMBL" id="SCG85154.1"/>
    </source>
</evidence>
<dbReference type="AlphaFoldDB" id="A0A1D3L0H2"/>
<organism evidence="1 2">
    <name type="scientific">Methanobacterium congolense</name>
    <dbReference type="NCBI Taxonomy" id="118062"/>
    <lineage>
        <taxon>Archaea</taxon>
        <taxon>Methanobacteriati</taxon>
        <taxon>Methanobacteriota</taxon>
        <taxon>Methanomada group</taxon>
        <taxon>Methanobacteria</taxon>
        <taxon>Methanobacteriales</taxon>
        <taxon>Methanobacteriaceae</taxon>
        <taxon>Methanobacterium</taxon>
    </lineage>
</organism>
<name>A0A1D3L0H2_9EURY</name>
<keyword evidence="2" id="KW-1185">Reference proteome</keyword>